<dbReference type="EMBL" id="CP066681">
    <property type="protein sequence ID" value="QQG36332.1"/>
    <property type="molecule type" value="Genomic_DNA"/>
</dbReference>
<dbReference type="PANTHER" id="PTHR24221:SF654">
    <property type="entry name" value="ATP-BINDING CASSETTE SUB-FAMILY B MEMBER 6"/>
    <property type="match status" value="1"/>
</dbReference>
<dbReference type="GO" id="GO:0016887">
    <property type="term" value="F:ATP hydrolysis activity"/>
    <property type="evidence" value="ECO:0007669"/>
    <property type="project" value="InterPro"/>
</dbReference>
<feature type="transmembrane region" description="Helical" evidence="7">
    <location>
        <begin position="30"/>
        <end position="54"/>
    </location>
</feature>
<dbReference type="Pfam" id="PF00005">
    <property type="entry name" value="ABC_tran"/>
    <property type="match status" value="1"/>
</dbReference>
<dbReference type="PROSITE" id="PS50893">
    <property type="entry name" value="ABC_TRANSPORTER_2"/>
    <property type="match status" value="1"/>
</dbReference>
<keyword evidence="5 7" id="KW-1133">Transmembrane helix</keyword>
<dbReference type="PANTHER" id="PTHR24221">
    <property type="entry name" value="ATP-BINDING CASSETTE SUB-FAMILY B"/>
    <property type="match status" value="1"/>
</dbReference>
<accession>A0A7T5R2I3</accession>
<evidence type="ECO:0000256" key="4">
    <source>
        <dbReference type="ARBA" id="ARBA00022840"/>
    </source>
</evidence>
<dbReference type="InterPro" id="IPR011527">
    <property type="entry name" value="ABC1_TM_dom"/>
</dbReference>
<dbReference type="InterPro" id="IPR003593">
    <property type="entry name" value="AAA+_ATPase"/>
</dbReference>
<evidence type="ECO:0000256" key="2">
    <source>
        <dbReference type="ARBA" id="ARBA00022692"/>
    </source>
</evidence>
<dbReference type="Gene3D" id="3.40.50.300">
    <property type="entry name" value="P-loop containing nucleotide triphosphate hydrolases"/>
    <property type="match status" value="1"/>
</dbReference>
<feature type="transmembrane region" description="Helical" evidence="7">
    <location>
        <begin position="190"/>
        <end position="211"/>
    </location>
</feature>
<dbReference type="PROSITE" id="PS50929">
    <property type="entry name" value="ABC_TM1F"/>
    <property type="match status" value="1"/>
</dbReference>
<dbReference type="SUPFAM" id="SSF90123">
    <property type="entry name" value="ABC transporter transmembrane region"/>
    <property type="match status" value="1"/>
</dbReference>
<organism evidence="10 11">
    <name type="scientific">Micavibrio aeruginosavorus</name>
    <dbReference type="NCBI Taxonomy" id="349221"/>
    <lineage>
        <taxon>Bacteria</taxon>
        <taxon>Pseudomonadati</taxon>
        <taxon>Bdellovibrionota</taxon>
        <taxon>Bdellovibrionia</taxon>
        <taxon>Bdellovibrionales</taxon>
        <taxon>Pseudobdellovibrionaceae</taxon>
        <taxon>Micavibrio</taxon>
    </lineage>
</organism>
<feature type="transmembrane region" description="Helical" evidence="7">
    <location>
        <begin position="80"/>
        <end position="103"/>
    </location>
</feature>
<dbReference type="InterPro" id="IPR017871">
    <property type="entry name" value="ABC_transporter-like_CS"/>
</dbReference>
<protein>
    <submittedName>
        <fullName evidence="10">ABC transporter ATP-binding protein</fullName>
    </submittedName>
</protein>
<feature type="domain" description="ABC transmembrane type-1" evidence="9">
    <location>
        <begin position="30"/>
        <end position="323"/>
    </location>
</feature>
<evidence type="ECO:0000259" key="9">
    <source>
        <dbReference type="PROSITE" id="PS50929"/>
    </source>
</evidence>
<evidence type="ECO:0000313" key="10">
    <source>
        <dbReference type="EMBL" id="QQG36332.1"/>
    </source>
</evidence>
<dbReference type="SUPFAM" id="SSF52540">
    <property type="entry name" value="P-loop containing nucleoside triphosphate hydrolases"/>
    <property type="match status" value="1"/>
</dbReference>
<dbReference type="GO" id="GO:0005886">
    <property type="term" value="C:plasma membrane"/>
    <property type="evidence" value="ECO:0007669"/>
    <property type="project" value="UniProtKB-SubCell"/>
</dbReference>
<dbReference type="SMART" id="SM00382">
    <property type="entry name" value="AAA"/>
    <property type="match status" value="1"/>
</dbReference>
<evidence type="ECO:0000313" key="11">
    <source>
        <dbReference type="Proteomes" id="UP000595362"/>
    </source>
</evidence>
<keyword evidence="2 7" id="KW-0812">Transmembrane</keyword>
<sequence>MTTARNPYSSARSTIRVLKDSFKIYPWQSVAVILSIVISGLAESLSLLTLLPLLTLGMGRLTSATADQEPSRVESLFQDLFAQLGIEPSIGLLLLIMVGAITVKGLASLTTKAYIGVVAADIATDLRMQVIESLMQTSWQYFTQNAAGRFANAISSEAQRASNAFLSAWNMIAALIQIGFFVIASALLSLPILAGGVLSGFVIMILMGWTVKMSRRAGSRETDLMNSLLSKFTDNLSGIKPLKAMGLEKLVLPVLERETNGLKEVQQHQAFSIAAQQTLPEIMVVIVLATGTYAALQYTAVNMAQLAIMALFFSRMVARITQFQKYDQMINNTESAYWSIREAIDGARRAAEPAIEGGAAPLLTQAIRLENVGFSYDTTALFRNFNLIIPARQITALIGPSGCGKTTIADIVAGLVRPQSGRVLIDGQDMASVDLWRWRQRIGYVPQELYLFHDSVMNNLTLGDPAIDEESVRLALKRADAHDFVENLPEGLHTVIGERGSKLSGGQRQRLMIARALVRKPALLILDEATTALDPATERELCATIKGLAGSVTVLAISHQSALKEIADVVIDLSDERNNP</sequence>
<feature type="transmembrane region" description="Helical" evidence="7">
    <location>
        <begin position="164"/>
        <end position="184"/>
    </location>
</feature>
<dbReference type="GO" id="GO:0005524">
    <property type="term" value="F:ATP binding"/>
    <property type="evidence" value="ECO:0007669"/>
    <property type="project" value="UniProtKB-KW"/>
</dbReference>
<dbReference type="InterPro" id="IPR036640">
    <property type="entry name" value="ABC1_TM_sf"/>
</dbReference>
<dbReference type="Proteomes" id="UP000595362">
    <property type="component" value="Chromosome"/>
</dbReference>
<keyword evidence="4 10" id="KW-0067">ATP-binding</keyword>
<keyword evidence="3" id="KW-0547">Nucleotide-binding</keyword>
<evidence type="ECO:0000256" key="6">
    <source>
        <dbReference type="ARBA" id="ARBA00023136"/>
    </source>
</evidence>
<feature type="domain" description="ABC transporter" evidence="8">
    <location>
        <begin position="367"/>
        <end position="580"/>
    </location>
</feature>
<dbReference type="AlphaFoldDB" id="A0A7T5R2I3"/>
<evidence type="ECO:0000256" key="7">
    <source>
        <dbReference type="SAM" id="Phobius"/>
    </source>
</evidence>
<dbReference type="Pfam" id="PF00664">
    <property type="entry name" value="ABC_membrane"/>
    <property type="match status" value="1"/>
</dbReference>
<evidence type="ECO:0000256" key="5">
    <source>
        <dbReference type="ARBA" id="ARBA00022989"/>
    </source>
</evidence>
<evidence type="ECO:0000256" key="3">
    <source>
        <dbReference type="ARBA" id="ARBA00022741"/>
    </source>
</evidence>
<evidence type="ECO:0000256" key="1">
    <source>
        <dbReference type="ARBA" id="ARBA00004651"/>
    </source>
</evidence>
<evidence type="ECO:0000259" key="8">
    <source>
        <dbReference type="PROSITE" id="PS50893"/>
    </source>
</evidence>
<dbReference type="InterPro" id="IPR039421">
    <property type="entry name" value="Type_1_exporter"/>
</dbReference>
<dbReference type="PROSITE" id="PS00211">
    <property type="entry name" value="ABC_TRANSPORTER_1"/>
    <property type="match status" value="1"/>
</dbReference>
<dbReference type="GO" id="GO:0034040">
    <property type="term" value="F:ATPase-coupled lipid transmembrane transporter activity"/>
    <property type="evidence" value="ECO:0007669"/>
    <property type="project" value="TreeGrafter"/>
</dbReference>
<keyword evidence="6 7" id="KW-0472">Membrane</keyword>
<dbReference type="Gene3D" id="1.20.1560.10">
    <property type="entry name" value="ABC transporter type 1, transmembrane domain"/>
    <property type="match status" value="1"/>
</dbReference>
<dbReference type="GO" id="GO:0140359">
    <property type="term" value="F:ABC-type transporter activity"/>
    <property type="evidence" value="ECO:0007669"/>
    <property type="project" value="InterPro"/>
</dbReference>
<name>A0A7T5R2I3_9BACT</name>
<feature type="transmembrane region" description="Helical" evidence="7">
    <location>
        <begin position="278"/>
        <end position="296"/>
    </location>
</feature>
<proteinExistence type="predicted"/>
<dbReference type="InterPro" id="IPR027417">
    <property type="entry name" value="P-loop_NTPase"/>
</dbReference>
<comment type="subcellular location">
    <subcellularLocation>
        <location evidence="1">Cell membrane</location>
        <topology evidence="1">Multi-pass membrane protein</topology>
    </subcellularLocation>
</comment>
<dbReference type="InterPro" id="IPR003439">
    <property type="entry name" value="ABC_transporter-like_ATP-bd"/>
</dbReference>
<reference evidence="10 11" key="1">
    <citation type="submission" date="2020-07" db="EMBL/GenBank/DDBJ databases">
        <title>Huge and variable diversity of episymbiotic CPR bacteria and DPANN archaea in groundwater ecosystems.</title>
        <authorList>
            <person name="He C.Y."/>
            <person name="Keren R."/>
            <person name="Whittaker M."/>
            <person name="Farag I.F."/>
            <person name="Doudna J."/>
            <person name="Cate J.H.D."/>
            <person name="Banfield J.F."/>
        </authorList>
    </citation>
    <scope>NUCLEOTIDE SEQUENCE [LARGE SCALE GENOMIC DNA]</scope>
    <source>
        <strain evidence="10">NC_groundwater_70_Ag_B-0.1um_54_66</strain>
    </source>
</reference>
<gene>
    <name evidence="10" type="ORF">HYS17_00630</name>
</gene>